<keyword evidence="3" id="KW-0436">Ligase</keyword>
<evidence type="ECO:0000313" key="4">
    <source>
        <dbReference type="Proteomes" id="UP001208690"/>
    </source>
</evidence>
<dbReference type="PANTHER" id="PTHR43201">
    <property type="entry name" value="ACYL-COA SYNTHETASE"/>
    <property type="match status" value="1"/>
</dbReference>
<gene>
    <name evidence="3" type="ORF">MUB52_18535</name>
</gene>
<feature type="domain" description="AMP-dependent synthetase/ligase" evidence="2">
    <location>
        <begin position="26"/>
        <end position="185"/>
    </location>
</feature>
<dbReference type="InterPro" id="IPR000873">
    <property type="entry name" value="AMP-dep_synth/lig_dom"/>
</dbReference>
<keyword evidence="4" id="KW-1185">Reference proteome</keyword>
<evidence type="ECO:0000313" key="3">
    <source>
        <dbReference type="EMBL" id="MCV3273434.1"/>
    </source>
</evidence>
<evidence type="ECO:0000259" key="2">
    <source>
        <dbReference type="Pfam" id="PF00501"/>
    </source>
</evidence>
<dbReference type="EMBL" id="JALIEB010000015">
    <property type="protein sequence ID" value="MCV3273434.1"/>
    <property type="molecule type" value="Genomic_DNA"/>
</dbReference>
<comment type="caution">
    <text evidence="3">The sequence shown here is derived from an EMBL/GenBank/DDBJ whole genome shotgun (WGS) entry which is preliminary data.</text>
</comment>
<dbReference type="Pfam" id="PF00501">
    <property type="entry name" value="AMP-binding"/>
    <property type="match status" value="1"/>
</dbReference>
<reference evidence="3 4" key="1">
    <citation type="submission" date="2022-04" db="EMBL/GenBank/DDBJ databases">
        <title>Roseobacter sp. WL0113 is a bacterium isolated from neritic sediment.</title>
        <authorList>
            <person name="Wang L."/>
            <person name="He W."/>
            <person name="Zhang D.-F."/>
        </authorList>
    </citation>
    <scope>NUCLEOTIDE SEQUENCE [LARGE SCALE GENOMIC DNA]</scope>
    <source>
        <strain evidence="3 4">WL0113</strain>
    </source>
</reference>
<dbReference type="Proteomes" id="UP001208690">
    <property type="component" value="Unassembled WGS sequence"/>
</dbReference>
<name>A0ABT3BK02_9RHOB</name>
<proteinExistence type="inferred from homology"/>
<comment type="similarity">
    <text evidence="1">Belongs to the ATP-dependent AMP-binding enzyme family.</text>
</comment>
<dbReference type="GO" id="GO:0016874">
    <property type="term" value="F:ligase activity"/>
    <property type="evidence" value="ECO:0007669"/>
    <property type="project" value="UniProtKB-KW"/>
</dbReference>
<accession>A0ABT3BK02</accession>
<dbReference type="Gene3D" id="3.40.50.12780">
    <property type="entry name" value="N-terminal domain of ligase-like"/>
    <property type="match status" value="2"/>
</dbReference>
<dbReference type="InterPro" id="IPR020845">
    <property type="entry name" value="AMP-binding_CS"/>
</dbReference>
<dbReference type="InterPro" id="IPR042099">
    <property type="entry name" value="ANL_N_sf"/>
</dbReference>
<protein>
    <submittedName>
        <fullName evidence="3">Acyl--CoA ligase</fullName>
    </submittedName>
</protein>
<organism evidence="3 4">
    <name type="scientific">Roseobacter sinensis</name>
    <dbReference type="NCBI Taxonomy" id="2931391"/>
    <lineage>
        <taxon>Bacteria</taxon>
        <taxon>Pseudomonadati</taxon>
        <taxon>Pseudomonadota</taxon>
        <taxon>Alphaproteobacteria</taxon>
        <taxon>Rhodobacterales</taxon>
        <taxon>Roseobacteraceae</taxon>
        <taxon>Roseobacter</taxon>
    </lineage>
</organism>
<sequence length="365" mass="39313">MIRITGSLCHLQSGASRFGSAPSRQIFRRAVALKRNGALRGDHAVLAQEGKPDSFVNLFAVWLLWAAAVLVNPKLPDQELARLVEFSKARFVIGPDSTAPARVRRFEACGIQKSTNLGPDGGAALDHAALILFTSGSTGQPKGVGHSRRSILARVTLNKVHMGRDCRQTTLSTLPVSFGHGLIGNRLTPIAGRWDDPSRCRYGASAGIQPQPDPAGSQHPRHELGSRTLETCAAWLVRQAIDAGKDPHRFGPLVEWPLAGVIEWGGCDTVVNMYGMTEAANRVGGASSREMTLEDGVVGRLWGGAAAVLTSDHRVLRRGEGELLFQTPTLMTGYLDRPQKTQEFSTKDDTAPAIWGRSTAMVLSV</sequence>
<dbReference type="RefSeq" id="WP_263845658.1">
    <property type="nucleotide sequence ID" value="NZ_JALIEB010000015.1"/>
</dbReference>
<dbReference type="SUPFAM" id="SSF56801">
    <property type="entry name" value="Acetyl-CoA synthetase-like"/>
    <property type="match status" value="1"/>
</dbReference>
<dbReference type="PROSITE" id="PS00455">
    <property type="entry name" value="AMP_BINDING"/>
    <property type="match status" value="1"/>
</dbReference>
<dbReference type="PANTHER" id="PTHR43201:SF8">
    <property type="entry name" value="ACYL-COA SYNTHETASE FAMILY MEMBER 3"/>
    <property type="match status" value="1"/>
</dbReference>
<evidence type="ECO:0000256" key="1">
    <source>
        <dbReference type="ARBA" id="ARBA00006432"/>
    </source>
</evidence>